<evidence type="ECO:0000256" key="6">
    <source>
        <dbReference type="ARBA" id="ARBA00023136"/>
    </source>
</evidence>
<gene>
    <name evidence="11" type="ORF">OKW52_03730</name>
</gene>
<evidence type="ECO:0000259" key="9">
    <source>
        <dbReference type="Pfam" id="PF00691"/>
    </source>
</evidence>
<organism evidence="11 12">
    <name type="scientific">Pararhodobacter zhoushanensis</name>
    <dbReference type="NCBI Taxonomy" id="2479545"/>
    <lineage>
        <taxon>Bacteria</taxon>
        <taxon>Pseudomonadati</taxon>
        <taxon>Pseudomonadota</taxon>
        <taxon>Alphaproteobacteria</taxon>
        <taxon>Rhodobacterales</taxon>
        <taxon>Paracoccaceae</taxon>
        <taxon>Pararhodobacter</taxon>
    </lineage>
</organism>
<evidence type="ECO:0000259" key="10">
    <source>
        <dbReference type="Pfam" id="PF13677"/>
    </source>
</evidence>
<dbReference type="RefSeq" id="WP_264504510.1">
    <property type="nucleotide sequence ID" value="NZ_JAPDFL010000001.1"/>
</dbReference>
<evidence type="ECO:0000256" key="7">
    <source>
        <dbReference type="SAM" id="MobiDB-lite"/>
    </source>
</evidence>
<dbReference type="EMBL" id="JAPDFL010000001">
    <property type="protein sequence ID" value="MCW1931396.1"/>
    <property type="molecule type" value="Genomic_DNA"/>
</dbReference>
<name>A0ABT3GV33_9RHOB</name>
<feature type="region of interest" description="Disordered" evidence="7">
    <location>
        <begin position="75"/>
        <end position="111"/>
    </location>
</feature>
<dbReference type="InterPro" id="IPR036737">
    <property type="entry name" value="OmpA-like_sf"/>
</dbReference>
<evidence type="ECO:0000256" key="1">
    <source>
        <dbReference type="ARBA" id="ARBA00004162"/>
    </source>
</evidence>
<keyword evidence="5 8" id="KW-1133">Transmembrane helix</keyword>
<dbReference type="Pfam" id="PF13677">
    <property type="entry name" value="MotB_plug"/>
    <property type="match status" value="1"/>
</dbReference>
<dbReference type="InterPro" id="IPR006665">
    <property type="entry name" value="OmpA-like"/>
</dbReference>
<dbReference type="PANTHER" id="PTHR30329">
    <property type="entry name" value="STATOR ELEMENT OF FLAGELLAR MOTOR COMPLEX"/>
    <property type="match status" value="1"/>
</dbReference>
<feature type="domain" description="Motility protein B-like N-terminal" evidence="10">
    <location>
        <begin position="14"/>
        <end position="66"/>
    </location>
</feature>
<evidence type="ECO:0000256" key="3">
    <source>
        <dbReference type="ARBA" id="ARBA00022475"/>
    </source>
</evidence>
<evidence type="ECO:0000313" key="12">
    <source>
        <dbReference type="Proteomes" id="UP001208938"/>
    </source>
</evidence>
<feature type="transmembrane region" description="Helical" evidence="8">
    <location>
        <begin position="30"/>
        <end position="49"/>
    </location>
</feature>
<dbReference type="Proteomes" id="UP001208938">
    <property type="component" value="Unassembled WGS sequence"/>
</dbReference>
<evidence type="ECO:0000313" key="11">
    <source>
        <dbReference type="EMBL" id="MCW1931396.1"/>
    </source>
</evidence>
<accession>A0ABT3GV33</accession>
<dbReference type="InterPro" id="IPR050330">
    <property type="entry name" value="Bact_OuterMem_StrucFunc"/>
</dbReference>
<reference evidence="11 12" key="1">
    <citation type="submission" date="2022-10" db="EMBL/GenBank/DDBJ databases">
        <title>Pararhodobacter sp. nov., isolated from marine algae.</title>
        <authorList>
            <person name="Choi B.J."/>
            <person name="Kim J.M."/>
            <person name="Lee J.K."/>
            <person name="Choi D.G."/>
            <person name="Jeon C.O."/>
        </authorList>
    </citation>
    <scope>NUCLEOTIDE SEQUENCE [LARGE SCALE GENOMIC DNA]</scope>
    <source>
        <strain evidence="11 12">ZQ420</strain>
    </source>
</reference>
<evidence type="ECO:0000256" key="4">
    <source>
        <dbReference type="ARBA" id="ARBA00022692"/>
    </source>
</evidence>
<proteinExistence type="inferred from homology"/>
<comment type="subcellular location">
    <subcellularLocation>
        <location evidence="1">Cell membrane</location>
        <topology evidence="1">Single-pass membrane protein</topology>
    </subcellularLocation>
</comment>
<keyword evidence="6 8" id="KW-0472">Membrane</keyword>
<protein>
    <submittedName>
        <fullName evidence="11">OmpA family protein</fullName>
    </submittedName>
</protein>
<dbReference type="PANTHER" id="PTHR30329:SF21">
    <property type="entry name" value="LIPOPROTEIN YIAD-RELATED"/>
    <property type="match status" value="1"/>
</dbReference>
<comment type="similarity">
    <text evidence="2">Belongs to the MotB family.</text>
</comment>
<keyword evidence="3" id="KW-1003">Cell membrane</keyword>
<dbReference type="InterPro" id="IPR025713">
    <property type="entry name" value="MotB-like_N_dom"/>
</dbReference>
<dbReference type="SUPFAM" id="SSF103088">
    <property type="entry name" value="OmpA-like"/>
    <property type="match status" value="1"/>
</dbReference>
<dbReference type="Gene3D" id="3.30.1330.60">
    <property type="entry name" value="OmpA-like domain"/>
    <property type="match status" value="1"/>
</dbReference>
<comment type="caution">
    <text evidence="11">The sequence shown here is derived from an EMBL/GenBank/DDBJ whole genome shotgun (WGS) entry which is preliminary data.</text>
</comment>
<keyword evidence="4 8" id="KW-0812">Transmembrane</keyword>
<feature type="domain" description="OmpA-like" evidence="9">
    <location>
        <begin position="188"/>
        <end position="254"/>
    </location>
</feature>
<evidence type="ECO:0000256" key="2">
    <source>
        <dbReference type="ARBA" id="ARBA00008914"/>
    </source>
</evidence>
<dbReference type="Pfam" id="PF00691">
    <property type="entry name" value="OmpA"/>
    <property type="match status" value="1"/>
</dbReference>
<evidence type="ECO:0000256" key="5">
    <source>
        <dbReference type="ARBA" id="ARBA00022989"/>
    </source>
</evidence>
<keyword evidence="12" id="KW-1185">Reference proteome</keyword>
<evidence type="ECO:0000256" key="8">
    <source>
        <dbReference type="SAM" id="Phobius"/>
    </source>
</evidence>
<sequence>MSRQNNAAPIIIKRKKIVKGGGHHGGAWKVAYADFVTAMMAFFLMMWLLGATTESQRRGLADYFNPSIPVHRISSGGEGMFGGTDVETRTQAAPARPEDEATESGTDTRAETASFEELQEHLNGLGGESALMDQALRHVVTRVTDEGLVIELFDLPGAPLFITDTDLPEPVLEQIIIVTSQIFSMVVNRLSIEGHTRSYTVVQANDPRWQLSTARADRVRRLLDAAGLDPARLARVTGHADRRPADPNPMSVRNNRLELILLRQQS</sequence>